<evidence type="ECO:0000313" key="2">
    <source>
        <dbReference type="EMBL" id="VFQ79153.1"/>
    </source>
</evidence>
<feature type="region of interest" description="Disordered" evidence="1">
    <location>
        <begin position="34"/>
        <end position="58"/>
    </location>
</feature>
<keyword evidence="3" id="KW-1185">Reference proteome</keyword>
<feature type="compositionally biased region" description="Pro residues" evidence="1">
    <location>
        <begin position="162"/>
        <end position="171"/>
    </location>
</feature>
<feature type="region of interest" description="Disordered" evidence="1">
    <location>
        <begin position="158"/>
        <end position="184"/>
    </location>
</feature>
<evidence type="ECO:0000256" key="1">
    <source>
        <dbReference type="SAM" id="MobiDB-lite"/>
    </source>
</evidence>
<dbReference type="EMBL" id="OOIL02001901">
    <property type="protein sequence ID" value="VFQ79153.1"/>
    <property type="molecule type" value="Genomic_DNA"/>
</dbReference>
<feature type="compositionally biased region" description="Polar residues" evidence="1">
    <location>
        <begin position="34"/>
        <end position="50"/>
    </location>
</feature>
<reference evidence="2 3" key="1">
    <citation type="submission" date="2018-04" db="EMBL/GenBank/DDBJ databases">
        <authorList>
            <person name="Vogel A."/>
        </authorList>
    </citation>
    <scope>NUCLEOTIDE SEQUENCE [LARGE SCALE GENOMIC DNA]</scope>
</reference>
<dbReference type="Proteomes" id="UP000595140">
    <property type="component" value="Unassembled WGS sequence"/>
</dbReference>
<feature type="region of interest" description="Disordered" evidence="1">
    <location>
        <begin position="109"/>
        <end position="138"/>
    </location>
</feature>
<gene>
    <name evidence="2" type="ORF">CCAM_LOCUS20929</name>
</gene>
<sequence length="225" mass="23140">MLSSFILDTAAINLADPATTATQLVVPASQTTQSATLAGSDSQAADTTAGSPPPDTVSVPSFCPQRQRRPPSHLSDYFVNSVQSNASLSASPTWSSASTGRRRTIGAAAGVAAHRRRQSLPNVALPQPRRSQSPLPGVAQARVAAASRLPQPVVVVQLEPSSPSPASPPSSPTGAAPPNWPSLGRAQGLVSEVKTCARGSAILGLRPSPEGSYLHRIEAIFGITD</sequence>
<accession>A0A484LRN6</accession>
<dbReference type="AlphaFoldDB" id="A0A484LRN6"/>
<evidence type="ECO:0000313" key="3">
    <source>
        <dbReference type="Proteomes" id="UP000595140"/>
    </source>
</evidence>
<organism evidence="2 3">
    <name type="scientific">Cuscuta campestris</name>
    <dbReference type="NCBI Taxonomy" id="132261"/>
    <lineage>
        <taxon>Eukaryota</taxon>
        <taxon>Viridiplantae</taxon>
        <taxon>Streptophyta</taxon>
        <taxon>Embryophyta</taxon>
        <taxon>Tracheophyta</taxon>
        <taxon>Spermatophyta</taxon>
        <taxon>Magnoliopsida</taxon>
        <taxon>eudicotyledons</taxon>
        <taxon>Gunneridae</taxon>
        <taxon>Pentapetalae</taxon>
        <taxon>asterids</taxon>
        <taxon>lamiids</taxon>
        <taxon>Solanales</taxon>
        <taxon>Convolvulaceae</taxon>
        <taxon>Cuscuteae</taxon>
        <taxon>Cuscuta</taxon>
        <taxon>Cuscuta subgen. Grammica</taxon>
        <taxon>Cuscuta sect. Cleistogrammica</taxon>
    </lineage>
</organism>
<name>A0A484LRN6_9ASTE</name>
<proteinExistence type="predicted"/>
<protein>
    <submittedName>
        <fullName evidence="2">Uncharacterized protein</fullName>
    </submittedName>
</protein>